<accession>A0A0A1TW16</accession>
<evidence type="ECO:0000313" key="6">
    <source>
        <dbReference type="Proteomes" id="UP000014680"/>
    </source>
</evidence>
<feature type="chain" id="PRO_5013266305" description="Proteinase inhibitor I42 chagasin domain-containing protein" evidence="3">
    <location>
        <begin position="16"/>
        <end position="118"/>
    </location>
</feature>
<feature type="domain" description="Proteinase inhibitor I42 chagasin" evidence="4">
    <location>
        <begin position="31"/>
        <end position="106"/>
    </location>
</feature>
<dbReference type="AlphaFoldDB" id="A0A0A1TW16"/>
<dbReference type="GO" id="GO:0004869">
    <property type="term" value="F:cysteine-type endopeptidase inhibitor activity"/>
    <property type="evidence" value="ECO:0007669"/>
    <property type="project" value="UniProtKB-KW"/>
</dbReference>
<protein>
    <recommendedName>
        <fullName evidence="4">Proteinase inhibitor I42 chagasin domain-containing protein</fullName>
    </recommendedName>
</protein>
<dbReference type="GeneID" id="14883434"/>
<dbReference type="KEGG" id="eiv:EIN_173210"/>
<name>A0A0A1TW16_ENTIV</name>
<keyword evidence="1" id="KW-0646">Protease inhibitor</keyword>
<reference evidence="5 6" key="1">
    <citation type="submission" date="2012-10" db="EMBL/GenBank/DDBJ databases">
        <authorList>
            <person name="Zafar N."/>
            <person name="Inman J."/>
            <person name="Hall N."/>
            <person name="Lorenzi H."/>
            <person name="Caler E."/>
        </authorList>
    </citation>
    <scope>NUCLEOTIDE SEQUENCE [LARGE SCALE GENOMIC DNA]</scope>
    <source>
        <strain evidence="5 6">IP1</strain>
    </source>
</reference>
<evidence type="ECO:0000313" key="5">
    <source>
        <dbReference type="EMBL" id="ELP84656.1"/>
    </source>
</evidence>
<gene>
    <name evidence="5" type="ORF">EIN_173210</name>
</gene>
<keyword evidence="2" id="KW-0789">Thiol protease inhibitor</keyword>
<dbReference type="Proteomes" id="UP000014680">
    <property type="component" value="Unassembled WGS sequence"/>
</dbReference>
<evidence type="ECO:0000256" key="2">
    <source>
        <dbReference type="ARBA" id="ARBA00022704"/>
    </source>
</evidence>
<dbReference type="VEuPathDB" id="AmoebaDB:EIN_173210"/>
<dbReference type="Gene3D" id="2.60.40.2020">
    <property type="match status" value="1"/>
</dbReference>
<dbReference type="Pfam" id="PF09394">
    <property type="entry name" value="Inhibitor_I42"/>
    <property type="match status" value="1"/>
</dbReference>
<keyword evidence="3" id="KW-0732">Signal</keyword>
<dbReference type="InterPro" id="IPR018990">
    <property type="entry name" value="Prot_inh_I42_chagasin"/>
</dbReference>
<evidence type="ECO:0000256" key="1">
    <source>
        <dbReference type="ARBA" id="ARBA00022690"/>
    </source>
</evidence>
<dbReference type="InterPro" id="IPR036331">
    <property type="entry name" value="Chagasin-like_sf"/>
</dbReference>
<organism evidence="5 6">
    <name type="scientific">Entamoeba invadens IP1</name>
    <dbReference type="NCBI Taxonomy" id="370355"/>
    <lineage>
        <taxon>Eukaryota</taxon>
        <taxon>Amoebozoa</taxon>
        <taxon>Evosea</taxon>
        <taxon>Archamoebae</taxon>
        <taxon>Mastigamoebida</taxon>
        <taxon>Entamoebidae</taxon>
        <taxon>Entamoeba</taxon>
    </lineage>
</organism>
<sequence length="118" mass="13715">MGVIVFVALLTISWAETYKITLENNGQLFNFKNGEEFDVVLVTNPSTGHNWELETNNRHLQLLDHKITENKENIPGSNFDEVWSFRAIKKGFVWVNATYNIPTTKDIDYYFTVVIRVM</sequence>
<keyword evidence="6" id="KW-1185">Reference proteome</keyword>
<proteinExistence type="predicted"/>
<feature type="signal peptide" evidence="3">
    <location>
        <begin position="1"/>
        <end position="15"/>
    </location>
</feature>
<dbReference type="RefSeq" id="XP_004184002.1">
    <property type="nucleotide sequence ID" value="XM_004183954.1"/>
</dbReference>
<dbReference type="EMBL" id="KB207112">
    <property type="protein sequence ID" value="ELP84656.1"/>
    <property type="molecule type" value="Genomic_DNA"/>
</dbReference>
<evidence type="ECO:0000256" key="3">
    <source>
        <dbReference type="SAM" id="SignalP"/>
    </source>
</evidence>
<evidence type="ECO:0000259" key="4">
    <source>
        <dbReference type="Pfam" id="PF09394"/>
    </source>
</evidence>
<dbReference type="SUPFAM" id="SSF141066">
    <property type="entry name" value="ICP-like"/>
    <property type="match status" value="1"/>
</dbReference>